<reference evidence="2 3" key="1">
    <citation type="submission" date="2020-03" db="EMBL/GenBank/DDBJ databases">
        <title>WGS of the type strain of Planosporangium spp.</title>
        <authorList>
            <person name="Thawai C."/>
        </authorList>
    </citation>
    <scope>NUCLEOTIDE SEQUENCE [LARGE SCALE GENOMIC DNA]</scope>
    <source>
        <strain evidence="2 3">TBRC 5610</strain>
    </source>
</reference>
<dbReference type="Pfam" id="PF02148">
    <property type="entry name" value="zf-UBP"/>
    <property type="match status" value="1"/>
</dbReference>
<organism evidence="2 3">
    <name type="scientific">Planosporangium thailandense</name>
    <dbReference type="NCBI Taxonomy" id="765197"/>
    <lineage>
        <taxon>Bacteria</taxon>
        <taxon>Bacillati</taxon>
        <taxon>Actinomycetota</taxon>
        <taxon>Actinomycetes</taxon>
        <taxon>Micromonosporales</taxon>
        <taxon>Micromonosporaceae</taxon>
        <taxon>Planosporangium</taxon>
    </lineage>
</organism>
<protein>
    <submittedName>
        <fullName evidence="2">UBP-type zinc finger domain-containing protein</fullName>
    </submittedName>
</protein>
<comment type="caution">
    <text evidence="2">The sequence shown here is derived from an EMBL/GenBank/DDBJ whole genome shotgun (WGS) entry which is preliminary data.</text>
</comment>
<keyword evidence="3" id="KW-1185">Reference proteome</keyword>
<dbReference type="Gene3D" id="3.30.40.10">
    <property type="entry name" value="Zinc/RING finger domain, C3HC4 (zinc finger)"/>
    <property type="match status" value="1"/>
</dbReference>
<dbReference type="EMBL" id="JAATVY010000033">
    <property type="protein sequence ID" value="NJC73601.1"/>
    <property type="molecule type" value="Genomic_DNA"/>
</dbReference>
<dbReference type="InterPro" id="IPR001607">
    <property type="entry name" value="Znf_UBP"/>
</dbReference>
<evidence type="ECO:0000259" key="1">
    <source>
        <dbReference type="PROSITE" id="PS50271"/>
    </source>
</evidence>
<dbReference type="Proteomes" id="UP000722989">
    <property type="component" value="Unassembled WGS sequence"/>
</dbReference>
<proteinExistence type="predicted"/>
<gene>
    <name evidence="2" type="ORF">HC031_28315</name>
</gene>
<dbReference type="RefSeq" id="WP_167928510.1">
    <property type="nucleotide sequence ID" value="NZ_JAATVY010000033.1"/>
</dbReference>
<evidence type="ECO:0000313" key="2">
    <source>
        <dbReference type="EMBL" id="NJC73601.1"/>
    </source>
</evidence>
<dbReference type="SUPFAM" id="SSF57850">
    <property type="entry name" value="RING/U-box"/>
    <property type="match status" value="1"/>
</dbReference>
<evidence type="ECO:0000313" key="3">
    <source>
        <dbReference type="Proteomes" id="UP000722989"/>
    </source>
</evidence>
<name>A0ABX0Y662_9ACTN</name>
<dbReference type="PROSITE" id="PS50271">
    <property type="entry name" value="ZF_UBP"/>
    <property type="match status" value="1"/>
</dbReference>
<accession>A0ABX0Y662</accession>
<dbReference type="InterPro" id="IPR013083">
    <property type="entry name" value="Znf_RING/FYVE/PHD"/>
</dbReference>
<sequence length="98" mass="10653">MTIPACTHLGETRPDVTPATDGCQECLASGSPWVHLRLCMTCGHVGCCDSSPNQHARFHSHATGHPIVQSYEPGEDWWWCFVDDVAFEVAGAPSYAHA</sequence>
<feature type="domain" description="UBP-type" evidence="1">
    <location>
        <begin position="4"/>
        <end position="98"/>
    </location>
</feature>